<dbReference type="Proteomes" id="UP000283322">
    <property type="component" value="Unassembled WGS sequence"/>
</dbReference>
<dbReference type="Gene3D" id="1.10.260.40">
    <property type="entry name" value="lambda repressor-like DNA-binding domains"/>
    <property type="match status" value="1"/>
</dbReference>
<organism evidence="1 2">
    <name type="scientific">Klebsiella pneumoniae</name>
    <dbReference type="NCBI Taxonomy" id="573"/>
    <lineage>
        <taxon>Bacteria</taxon>
        <taxon>Pseudomonadati</taxon>
        <taxon>Pseudomonadota</taxon>
        <taxon>Gammaproteobacteria</taxon>
        <taxon>Enterobacterales</taxon>
        <taxon>Enterobacteriaceae</taxon>
        <taxon>Klebsiella/Raoultella group</taxon>
        <taxon>Klebsiella</taxon>
        <taxon>Klebsiella pneumoniae complex</taxon>
    </lineage>
</organism>
<dbReference type="Pfam" id="PF01381">
    <property type="entry name" value="HTH_3"/>
    <property type="match status" value="1"/>
</dbReference>
<reference evidence="1 2" key="1">
    <citation type="submission" date="2018-10" db="EMBL/GenBank/DDBJ databases">
        <authorList>
            <person name="Vanduin D."/>
            <person name="Fouts D."/>
            <person name="Wright M."/>
            <person name="Sutton G."/>
            <person name="Nguyen K."/>
            <person name="Kreiswirth B."/>
            <person name="Chen L."/>
            <person name="Rojas L."/>
            <person name="Hujer A."/>
            <person name="Hujer K."/>
            <person name="Bonomo R."/>
            <person name="Adams M."/>
        </authorList>
    </citation>
    <scope>NUCLEOTIDE SEQUENCE [LARGE SCALE GENOMIC DNA]</scope>
    <source>
        <strain evidence="1 2">CRK0165</strain>
    </source>
</reference>
<proteinExistence type="predicted"/>
<dbReference type="InterPro" id="IPR010982">
    <property type="entry name" value="Lambda_DNA-bd_dom_sf"/>
</dbReference>
<dbReference type="InterPro" id="IPR001387">
    <property type="entry name" value="Cro/C1-type_HTH"/>
</dbReference>
<name>A0A422ZGE6_KLEPN</name>
<comment type="caution">
    <text evidence="1">The sequence shown here is derived from an EMBL/GenBank/DDBJ whole genome shotgun (WGS) entry which is preliminary data.</text>
</comment>
<dbReference type="PROSITE" id="PS50943">
    <property type="entry name" value="HTH_CROC1"/>
    <property type="match status" value="1"/>
</dbReference>
<dbReference type="RefSeq" id="WP_040223803.1">
    <property type="nucleotide sequence ID" value="NZ_CAAGUB010000009.1"/>
</dbReference>
<dbReference type="EMBL" id="MPYG04000211">
    <property type="protein sequence ID" value="ROG88394.1"/>
    <property type="molecule type" value="Genomic_DNA"/>
</dbReference>
<evidence type="ECO:0000313" key="2">
    <source>
        <dbReference type="Proteomes" id="UP000283322"/>
    </source>
</evidence>
<dbReference type="SUPFAM" id="SSF47413">
    <property type="entry name" value="lambda repressor-like DNA-binding domains"/>
    <property type="match status" value="1"/>
</dbReference>
<dbReference type="AlphaFoldDB" id="A0A422ZGE6"/>
<accession>A0A422ZGE6</accession>
<dbReference type="SMART" id="SM00530">
    <property type="entry name" value="HTH_XRE"/>
    <property type="match status" value="1"/>
</dbReference>
<protein>
    <submittedName>
        <fullName evidence="1">XRE family transcriptional regulator</fullName>
    </submittedName>
</protein>
<gene>
    <name evidence="1" type="ORF">BL124_00026505</name>
</gene>
<evidence type="ECO:0000313" key="1">
    <source>
        <dbReference type="EMBL" id="ROG88394.1"/>
    </source>
</evidence>
<dbReference type="CDD" id="cd00093">
    <property type="entry name" value="HTH_XRE"/>
    <property type="match status" value="1"/>
</dbReference>
<dbReference type="GO" id="GO:0003677">
    <property type="term" value="F:DNA binding"/>
    <property type="evidence" value="ECO:0007669"/>
    <property type="project" value="InterPro"/>
</dbReference>
<sequence length="117" mass="12700">MIGLRIKEERERLALTQQGLADAIEIAKRTLIDWEKGRTSPNAVQLSALSALGIDVLYIVTGMRNASLPTVTTESSLTKRQSALLDNYENTDEAGKKIIEATAAEVAQQIGLMKKSG</sequence>